<dbReference type="Pfam" id="PF00096">
    <property type="entry name" value="zf-C2H2"/>
    <property type="match status" value="1"/>
</dbReference>
<evidence type="ECO:0000256" key="3">
    <source>
        <dbReference type="ARBA" id="ARBA00022771"/>
    </source>
</evidence>
<dbReference type="InterPro" id="IPR013087">
    <property type="entry name" value="Znf_C2H2_type"/>
</dbReference>
<keyword evidence="1" id="KW-0479">Metal-binding</keyword>
<feature type="compositionally biased region" description="Acidic residues" evidence="7">
    <location>
        <begin position="463"/>
        <end position="473"/>
    </location>
</feature>
<evidence type="ECO:0000256" key="4">
    <source>
        <dbReference type="ARBA" id="ARBA00022833"/>
    </source>
</evidence>
<feature type="coiled-coil region" evidence="6">
    <location>
        <begin position="376"/>
        <end position="410"/>
    </location>
</feature>
<feature type="domain" description="C2H2-type" evidence="8">
    <location>
        <begin position="120"/>
        <end position="147"/>
    </location>
</feature>
<protein>
    <submittedName>
        <fullName evidence="9">(diamondback moth) hypothetical protein</fullName>
    </submittedName>
</protein>
<keyword evidence="2" id="KW-0677">Repeat</keyword>
<sequence>MFSSPYDRAPATIKPELQLFTGRMESLRASKNRSIEGESGEEKKIYSCKICPNEYDSETELESHKAKVHSRYLYLRSRINKNTCRVCRKVKKTEEDLFKHIKTVHFLSTCTTKYVERDIFICDHCSRIFFNKRMLIIHISRHMKVKTDPECPKCFRILKSQYTYMTHLELHYINSVGTCPICFNKFQDRNAMLSHVFEAHKMVYNCTVCNYAFEKMSPYARHMENDHNQPSNFASYLSVTKEVLNRCFVSSTPVPSTPFLYTPYTPAKGLNIAGLIHVCVLCRALCKNETEQREHISRMHLQPTRVFTKKVYGCSCGEDFYNNVLLKHHIFTLKGTHCVREVVSESKGDETTVAVNANDDSDEEIVHQISDSSQELPEMDKEVAEMDKEVAEMDKEVAEMDKEVTEMDKEDAEIDKELPEMDKEDVVRVIEIFDDDNDETVKEVVIDPLEENEDEMNGGVESKDDEDMVELIK</sequence>
<evidence type="ECO:0000259" key="8">
    <source>
        <dbReference type="PROSITE" id="PS50157"/>
    </source>
</evidence>
<evidence type="ECO:0000313" key="9">
    <source>
        <dbReference type="EMBL" id="CAG9120173.1"/>
    </source>
</evidence>
<organism evidence="9 10">
    <name type="scientific">Plutella xylostella</name>
    <name type="common">Diamondback moth</name>
    <name type="synonym">Plutella maculipennis</name>
    <dbReference type="NCBI Taxonomy" id="51655"/>
    <lineage>
        <taxon>Eukaryota</taxon>
        <taxon>Metazoa</taxon>
        <taxon>Ecdysozoa</taxon>
        <taxon>Arthropoda</taxon>
        <taxon>Hexapoda</taxon>
        <taxon>Insecta</taxon>
        <taxon>Pterygota</taxon>
        <taxon>Neoptera</taxon>
        <taxon>Endopterygota</taxon>
        <taxon>Lepidoptera</taxon>
        <taxon>Glossata</taxon>
        <taxon>Ditrysia</taxon>
        <taxon>Yponomeutoidea</taxon>
        <taxon>Plutellidae</taxon>
        <taxon>Plutella</taxon>
    </lineage>
</organism>
<keyword evidence="4" id="KW-0862">Zinc</keyword>
<dbReference type="GO" id="GO:0000981">
    <property type="term" value="F:DNA-binding transcription factor activity, RNA polymerase II-specific"/>
    <property type="evidence" value="ECO:0007669"/>
    <property type="project" value="TreeGrafter"/>
</dbReference>
<dbReference type="GO" id="GO:0005634">
    <property type="term" value="C:nucleus"/>
    <property type="evidence" value="ECO:0007669"/>
    <property type="project" value="TreeGrafter"/>
</dbReference>
<gene>
    <name evidence="9" type="ORF">PLXY2_LOCUS7112</name>
</gene>
<evidence type="ECO:0000313" key="10">
    <source>
        <dbReference type="Proteomes" id="UP000653454"/>
    </source>
</evidence>
<keyword evidence="3 5" id="KW-0863">Zinc-finger</keyword>
<name>A0A8S4EXB9_PLUXY</name>
<evidence type="ECO:0000256" key="5">
    <source>
        <dbReference type="PROSITE-ProRule" id="PRU00042"/>
    </source>
</evidence>
<feature type="region of interest" description="Disordered" evidence="7">
    <location>
        <begin position="448"/>
        <end position="473"/>
    </location>
</feature>
<keyword evidence="10" id="KW-1185">Reference proteome</keyword>
<reference evidence="9" key="1">
    <citation type="submission" date="2020-11" db="EMBL/GenBank/DDBJ databases">
        <authorList>
            <person name="Whiteford S."/>
        </authorList>
    </citation>
    <scope>NUCLEOTIDE SEQUENCE</scope>
</reference>
<evidence type="ECO:0000256" key="1">
    <source>
        <dbReference type="ARBA" id="ARBA00022723"/>
    </source>
</evidence>
<evidence type="ECO:0000256" key="2">
    <source>
        <dbReference type="ARBA" id="ARBA00022737"/>
    </source>
</evidence>
<dbReference type="Proteomes" id="UP000653454">
    <property type="component" value="Unassembled WGS sequence"/>
</dbReference>
<comment type="caution">
    <text evidence="9">The sequence shown here is derived from an EMBL/GenBank/DDBJ whole genome shotgun (WGS) entry which is preliminary data.</text>
</comment>
<proteinExistence type="predicted"/>
<dbReference type="PROSITE" id="PS00028">
    <property type="entry name" value="ZINC_FINGER_C2H2_1"/>
    <property type="match status" value="3"/>
</dbReference>
<dbReference type="SUPFAM" id="SSF57667">
    <property type="entry name" value="beta-beta-alpha zinc fingers"/>
    <property type="match status" value="1"/>
</dbReference>
<feature type="domain" description="C2H2-type" evidence="8">
    <location>
        <begin position="204"/>
        <end position="232"/>
    </location>
</feature>
<accession>A0A8S4EXB9</accession>
<feature type="domain" description="C2H2-type" evidence="8">
    <location>
        <begin position="46"/>
        <end position="70"/>
    </location>
</feature>
<keyword evidence="6" id="KW-0175">Coiled coil</keyword>
<dbReference type="GO" id="GO:0043565">
    <property type="term" value="F:sequence-specific DNA binding"/>
    <property type="evidence" value="ECO:0007669"/>
    <property type="project" value="TreeGrafter"/>
</dbReference>
<dbReference type="PANTHER" id="PTHR24408">
    <property type="entry name" value="ZINC FINGER PROTEIN"/>
    <property type="match status" value="1"/>
</dbReference>
<dbReference type="SMART" id="SM00355">
    <property type="entry name" value="ZnF_C2H2"/>
    <property type="match status" value="7"/>
</dbReference>
<dbReference type="PROSITE" id="PS50157">
    <property type="entry name" value="ZINC_FINGER_C2H2_2"/>
    <property type="match status" value="3"/>
</dbReference>
<dbReference type="AlphaFoldDB" id="A0A8S4EXB9"/>
<dbReference type="EMBL" id="CAJHNJ030000023">
    <property type="protein sequence ID" value="CAG9120173.1"/>
    <property type="molecule type" value="Genomic_DNA"/>
</dbReference>
<dbReference type="InterPro" id="IPR036236">
    <property type="entry name" value="Znf_C2H2_sf"/>
</dbReference>
<evidence type="ECO:0000256" key="6">
    <source>
        <dbReference type="SAM" id="Coils"/>
    </source>
</evidence>
<evidence type="ECO:0000256" key="7">
    <source>
        <dbReference type="SAM" id="MobiDB-lite"/>
    </source>
</evidence>
<dbReference type="Gene3D" id="3.30.160.60">
    <property type="entry name" value="Classic Zinc Finger"/>
    <property type="match status" value="2"/>
</dbReference>
<dbReference type="PANTHER" id="PTHR24408:SF64">
    <property type="entry name" value="LINKING IMMUNITY AND METABOLISM-RELATED"/>
    <property type="match status" value="1"/>
</dbReference>
<dbReference type="GO" id="GO:0008270">
    <property type="term" value="F:zinc ion binding"/>
    <property type="evidence" value="ECO:0007669"/>
    <property type="project" value="UniProtKB-KW"/>
</dbReference>